<name>W4KAQ3_HETIT</name>
<dbReference type="InParanoid" id="W4KAQ3"/>
<dbReference type="GeneID" id="20672125"/>
<keyword evidence="2" id="KW-1185">Reference proteome</keyword>
<evidence type="ECO:0000313" key="1">
    <source>
        <dbReference type="EMBL" id="ETW82445.1"/>
    </source>
</evidence>
<dbReference type="Proteomes" id="UP000030671">
    <property type="component" value="Unassembled WGS sequence"/>
</dbReference>
<sequence>EPAHEPQGGSAGVHKGARHLEEHACAHWGRRQCRTICQRNWELDWERGREWCSKERRVGAVGGRTRVGAGKDLELVRYV</sequence>
<evidence type="ECO:0000313" key="2">
    <source>
        <dbReference type="Proteomes" id="UP000030671"/>
    </source>
</evidence>
<reference evidence="1 2" key="1">
    <citation type="journal article" date="2012" name="New Phytol.">
        <title>Insight into trade-off between wood decay and parasitism from the genome of a fungal forest pathogen.</title>
        <authorList>
            <person name="Olson A."/>
            <person name="Aerts A."/>
            <person name="Asiegbu F."/>
            <person name="Belbahri L."/>
            <person name="Bouzid O."/>
            <person name="Broberg A."/>
            <person name="Canback B."/>
            <person name="Coutinho P.M."/>
            <person name="Cullen D."/>
            <person name="Dalman K."/>
            <person name="Deflorio G."/>
            <person name="van Diepen L.T."/>
            <person name="Dunand C."/>
            <person name="Duplessis S."/>
            <person name="Durling M."/>
            <person name="Gonthier P."/>
            <person name="Grimwood J."/>
            <person name="Fossdal C.G."/>
            <person name="Hansson D."/>
            <person name="Henrissat B."/>
            <person name="Hietala A."/>
            <person name="Himmelstrand K."/>
            <person name="Hoffmeister D."/>
            <person name="Hogberg N."/>
            <person name="James T.Y."/>
            <person name="Karlsson M."/>
            <person name="Kohler A."/>
            <person name="Kues U."/>
            <person name="Lee Y.H."/>
            <person name="Lin Y.C."/>
            <person name="Lind M."/>
            <person name="Lindquist E."/>
            <person name="Lombard V."/>
            <person name="Lucas S."/>
            <person name="Lunden K."/>
            <person name="Morin E."/>
            <person name="Murat C."/>
            <person name="Park J."/>
            <person name="Raffaello T."/>
            <person name="Rouze P."/>
            <person name="Salamov A."/>
            <person name="Schmutz J."/>
            <person name="Solheim H."/>
            <person name="Stahlberg J."/>
            <person name="Velez H."/>
            <person name="de Vries R.P."/>
            <person name="Wiebenga A."/>
            <person name="Woodward S."/>
            <person name="Yakovlev I."/>
            <person name="Garbelotto M."/>
            <person name="Martin F."/>
            <person name="Grigoriev I.V."/>
            <person name="Stenlid J."/>
        </authorList>
    </citation>
    <scope>NUCLEOTIDE SEQUENCE [LARGE SCALE GENOMIC DNA]</scope>
    <source>
        <strain evidence="1 2">TC 32-1</strain>
    </source>
</reference>
<gene>
    <name evidence="1" type="ORF">HETIRDRAFT_382603</name>
</gene>
<dbReference type="KEGG" id="hir:HETIRDRAFT_382603"/>
<dbReference type="AlphaFoldDB" id="W4KAQ3"/>
<accession>W4KAQ3</accession>
<dbReference type="HOGENOM" id="CLU_2612479_0_0_1"/>
<protein>
    <submittedName>
        <fullName evidence="1">Uncharacterized protein</fullName>
    </submittedName>
</protein>
<organism evidence="1 2">
    <name type="scientific">Heterobasidion irregulare (strain TC 32-1)</name>
    <dbReference type="NCBI Taxonomy" id="747525"/>
    <lineage>
        <taxon>Eukaryota</taxon>
        <taxon>Fungi</taxon>
        <taxon>Dikarya</taxon>
        <taxon>Basidiomycota</taxon>
        <taxon>Agaricomycotina</taxon>
        <taxon>Agaricomycetes</taxon>
        <taxon>Russulales</taxon>
        <taxon>Bondarzewiaceae</taxon>
        <taxon>Heterobasidion</taxon>
        <taxon>Heterobasidion annosum species complex</taxon>
    </lineage>
</organism>
<feature type="non-terminal residue" evidence="1">
    <location>
        <position position="1"/>
    </location>
</feature>
<dbReference type="EMBL" id="KI925457">
    <property type="protein sequence ID" value="ETW82445.1"/>
    <property type="molecule type" value="Genomic_DNA"/>
</dbReference>
<dbReference type="RefSeq" id="XP_009544807.1">
    <property type="nucleotide sequence ID" value="XM_009546512.1"/>
</dbReference>
<proteinExistence type="predicted"/>